<feature type="transmembrane region" description="Helical" evidence="2">
    <location>
        <begin position="83"/>
        <end position="105"/>
    </location>
</feature>
<reference evidence="3 4" key="1">
    <citation type="submission" date="2022-04" db="EMBL/GenBank/DDBJ databases">
        <title>Genome draft of Actinomadura sp. ATCC 31491.</title>
        <authorList>
            <person name="Shi X."/>
            <person name="Du Y."/>
        </authorList>
    </citation>
    <scope>NUCLEOTIDE SEQUENCE [LARGE SCALE GENOMIC DNA]</scope>
    <source>
        <strain evidence="3 4">ATCC 31491</strain>
    </source>
</reference>
<keyword evidence="2" id="KW-1133">Transmembrane helix</keyword>
<comment type="caution">
    <text evidence="3">The sequence shown here is derived from an EMBL/GenBank/DDBJ whole genome shotgun (WGS) entry which is preliminary data.</text>
</comment>
<evidence type="ECO:0000313" key="4">
    <source>
        <dbReference type="Proteomes" id="UP001317259"/>
    </source>
</evidence>
<sequence length="150" mass="16540">MDRRYRFRRAINYVNLATPFGLLISVIGGATRQRGPDGLILAFGYRYRFPIAGAFTVGNVVLTRHDSLSERLILHEGRHATQWAWCVGLPMLPLYLLAMLASVVVCGHQATYNLFERLADLEDGGYPRVPPRWRRGGDGEAGGPPGSGDG</sequence>
<evidence type="ECO:0008006" key="5">
    <source>
        <dbReference type="Google" id="ProtNLM"/>
    </source>
</evidence>
<keyword evidence="2" id="KW-0472">Membrane</keyword>
<evidence type="ECO:0000256" key="2">
    <source>
        <dbReference type="SAM" id="Phobius"/>
    </source>
</evidence>
<protein>
    <recommendedName>
        <fullName evidence="5">DUF4157 domain-containing protein</fullName>
    </recommendedName>
</protein>
<feature type="region of interest" description="Disordered" evidence="1">
    <location>
        <begin position="129"/>
        <end position="150"/>
    </location>
</feature>
<evidence type="ECO:0000313" key="3">
    <source>
        <dbReference type="EMBL" id="MCK2213067.1"/>
    </source>
</evidence>
<keyword evidence="4" id="KW-1185">Reference proteome</keyword>
<keyword evidence="2" id="KW-0812">Transmembrane</keyword>
<dbReference type="EMBL" id="JAKRKC020000001">
    <property type="protein sequence ID" value="MCK2213067.1"/>
    <property type="molecule type" value="Genomic_DNA"/>
</dbReference>
<feature type="transmembrane region" description="Helical" evidence="2">
    <location>
        <begin position="12"/>
        <end position="31"/>
    </location>
</feature>
<organism evidence="3 4">
    <name type="scientific">Actinomadura luzonensis</name>
    <dbReference type="NCBI Taxonomy" id="2805427"/>
    <lineage>
        <taxon>Bacteria</taxon>
        <taxon>Bacillati</taxon>
        <taxon>Actinomycetota</taxon>
        <taxon>Actinomycetes</taxon>
        <taxon>Streptosporangiales</taxon>
        <taxon>Thermomonosporaceae</taxon>
        <taxon>Actinomadura</taxon>
    </lineage>
</organism>
<dbReference type="RefSeq" id="WP_242372698.1">
    <property type="nucleotide sequence ID" value="NZ_JAKRKC020000001.1"/>
</dbReference>
<gene>
    <name evidence="3" type="ORF">MF672_004535</name>
</gene>
<evidence type="ECO:0000256" key="1">
    <source>
        <dbReference type="SAM" id="MobiDB-lite"/>
    </source>
</evidence>
<proteinExistence type="predicted"/>
<accession>A0ABT0FLA1</accession>
<feature type="transmembrane region" description="Helical" evidence="2">
    <location>
        <begin position="43"/>
        <end position="62"/>
    </location>
</feature>
<feature type="compositionally biased region" description="Gly residues" evidence="1">
    <location>
        <begin position="139"/>
        <end position="150"/>
    </location>
</feature>
<name>A0ABT0FLA1_9ACTN</name>
<dbReference type="Proteomes" id="UP001317259">
    <property type="component" value="Unassembled WGS sequence"/>
</dbReference>